<protein>
    <submittedName>
        <fullName evidence="2">Uncharacterized protein</fullName>
    </submittedName>
</protein>
<gene>
    <name evidence="2" type="ORF">MMARJ_14370</name>
</gene>
<evidence type="ECO:0000313" key="3">
    <source>
        <dbReference type="Proteomes" id="UP000466831"/>
    </source>
</evidence>
<dbReference type="Proteomes" id="UP000466831">
    <property type="component" value="Chromosome"/>
</dbReference>
<feature type="compositionally biased region" description="Gly residues" evidence="1">
    <location>
        <begin position="18"/>
        <end position="29"/>
    </location>
</feature>
<keyword evidence="3" id="KW-1185">Reference proteome</keyword>
<reference evidence="2 3" key="1">
    <citation type="journal article" date="2019" name="Emerg. Microbes Infect.">
        <title>Comprehensive subspecies identification of 175 nontuberculous mycobacteria species based on 7547 genomic profiles.</title>
        <authorList>
            <person name="Matsumoto Y."/>
            <person name="Kinjo T."/>
            <person name="Motooka D."/>
            <person name="Nabeya D."/>
            <person name="Jung N."/>
            <person name="Uechi K."/>
            <person name="Horii T."/>
            <person name="Iida T."/>
            <person name="Fujita J."/>
            <person name="Nakamura S."/>
        </authorList>
    </citation>
    <scope>NUCLEOTIDE SEQUENCE [LARGE SCALE GENOMIC DNA]</scope>
    <source>
        <strain evidence="2 3">JCM 17324</strain>
    </source>
</reference>
<sequence>MVLPETDATEPRTQAGLAGAGDGEPGGGVLLDPPGADSCGLGQTPLTDSLILTFAAVTGCPGADPSVGFTLTQLPWVTSGKPAGTASVIFVVEVKFTAAVALSSLVTWIELPATDAIRPWTLASAFGVDEGAAEVTVDVDVEVEVEVELDLFEEPQADRDRAVAPATANTAKRVSRGTAQLADINVSPFVGESERHGLPTRAVPNL</sequence>
<evidence type="ECO:0000256" key="1">
    <source>
        <dbReference type="SAM" id="MobiDB-lite"/>
    </source>
</evidence>
<organism evidence="2 3">
    <name type="scientific">Mycobacterium marseillense</name>
    <dbReference type="NCBI Taxonomy" id="701042"/>
    <lineage>
        <taxon>Bacteria</taxon>
        <taxon>Bacillati</taxon>
        <taxon>Actinomycetota</taxon>
        <taxon>Actinomycetes</taxon>
        <taxon>Mycobacteriales</taxon>
        <taxon>Mycobacteriaceae</taxon>
        <taxon>Mycobacterium</taxon>
        <taxon>Mycobacterium avium complex (MAC)</taxon>
    </lineage>
</organism>
<name>A0ABM7JA59_9MYCO</name>
<proteinExistence type="predicted"/>
<accession>A0ABM7JA59</accession>
<feature type="region of interest" description="Disordered" evidence="1">
    <location>
        <begin position="1"/>
        <end position="35"/>
    </location>
</feature>
<evidence type="ECO:0000313" key="2">
    <source>
        <dbReference type="EMBL" id="BBY10697.1"/>
    </source>
</evidence>
<dbReference type="EMBL" id="AP022584">
    <property type="protein sequence ID" value="BBY10697.1"/>
    <property type="molecule type" value="Genomic_DNA"/>
</dbReference>